<dbReference type="InterPro" id="IPR020548">
    <property type="entry name" value="Fructose_bisphosphatase_AS"/>
</dbReference>
<dbReference type="CDD" id="cd00354">
    <property type="entry name" value="FBPase"/>
    <property type="match status" value="1"/>
</dbReference>
<keyword evidence="5 9" id="KW-0479">Metal-binding</keyword>
<dbReference type="PROSITE" id="PS00124">
    <property type="entry name" value="FBPASE"/>
    <property type="match status" value="1"/>
</dbReference>
<evidence type="ECO:0000259" key="11">
    <source>
        <dbReference type="Pfam" id="PF00316"/>
    </source>
</evidence>
<dbReference type="AlphaFoldDB" id="A0A1L6MYZ0"/>
<dbReference type="InterPro" id="IPR033391">
    <property type="entry name" value="FBPase_N"/>
</dbReference>
<reference evidence="13 14" key="1">
    <citation type="submission" date="2016-08" db="EMBL/GenBank/DDBJ databases">
        <title>Identification and validation of antigenic proteins from Pajaroellobacter abortibovis using de-novo genome sequence assembly and reverse vaccinology.</title>
        <authorList>
            <person name="Welly B.T."/>
            <person name="Miller M.R."/>
            <person name="Stott J.L."/>
            <person name="Blanchard M.T."/>
            <person name="Islas-Trejo A.D."/>
            <person name="O'Rourke S.M."/>
            <person name="Young A.E."/>
            <person name="Medrano J.F."/>
            <person name="Van Eenennaam A.L."/>
        </authorList>
    </citation>
    <scope>NUCLEOTIDE SEQUENCE [LARGE SCALE GENOMIC DNA]</scope>
    <source>
        <strain evidence="13 14">BTF92-0548A/99-0131</strain>
    </source>
</reference>
<feature type="binding site" evidence="9">
    <location>
        <position position="123"/>
    </location>
    <ligand>
        <name>Mg(2+)</name>
        <dbReference type="ChEBI" id="CHEBI:18420"/>
        <label>1</label>
    </ligand>
</feature>
<evidence type="ECO:0000256" key="4">
    <source>
        <dbReference type="ARBA" id="ARBA00022490"/>
    </source>
</evidence>
<dbReference type="GO" id="GO:0005737">
    <property type="term" value="C:cytoplasm"/>
    <property type="evidence" value="ECO:0007669"/>
    <property type="project" value="UniProtKB-SubCell"/>
</dbReference>
<dbReference type="Pfam" id="PF00316">
    <property type="entry name" value="FBPase"/>
    <property type="match status" value="1"/>
</dbReference>
<dbReference type="RefSeq" id="WP_075277379.1">
    <property type="nucleotide sequence ID" value="NZ_CP016908.1"/>
</dbReference>
<protein>
    <recommendedName>
        <fullName evidence="9">Fructose-1,6-bisphosphatase class 1</fullName>
        <shortName evidence="9">FBPase class 1</shortName>
        <ecNumber evidence="9">3.1.3.11</ecNumber>
    </recommendedName>
    <alternativeName>
        <fullName evidence="9">D-fructose-1,6-bisphosphate 1-phosphohydrolase class 1</fullName>
    </alternativeName>
</protein>
<dbReference type="EC" id="3.1.3.11" evidence="9"/>
<comment type="subunit">
    <text evidence="9">Homotetramer.</text>
</comment>
<keyword evidence="4 9" id="KW-0963">Cytoplasm</keyword>
<comment type="cofactor">
    <cofactor evidence="9">
        <name>Mg(2+)</name>
        <dbReference type="ChEBI" id="CHEBI:18420"/>
    </cofactor>
    <text evidence="9">Binds 2 magnesium ions per subunit.</text>
</comment>
<dbReference type="STRING" id="1882918.BCY86_08485"/>
<feature type="binding site" evidence="9">
    <location>
        <position position="243"/>
    </location>
    <ligand>
        <name>substrate</name>
    </ligand>
</feature>
<organism evidence="13 14">
    <name type="scientific">Pajaroellobacter abortibovis</name>
    <dbReference type="NCBI Taxonomy" id="1882918"/>
    <lineage>
        <taxon>Bacteria</taxon>
        <taxon>Pseudomonadati</taxon>
        <taxon>Myxococcota</taxon>
        <taxon>Polyangia</taxon>
        <taxon>Polyangiales</taxon>
        <taxon>Polyangiaceae</taxon>
    </lineage>
</organism>
<keyword evidence="6 9" id="KW-0378">Hydrolase</keyword>
<dbReference type="GO" id="GO:0006094">
    <property type="term" value="P:gluconeogenesis"/>
    <property type="evidence" value="ECO:0007669"/>
    <property type="project" value="UniProtKB-UniRule"/>
</dbReference>
<evidence type="ECO:0000256" key="9">
    <source>
        <dbReference type="HAMAP-Rule" id="MF_01855"/>
    </source>
</evidence>
<evidence type="ECO:0000313" key="13">
    <source>
        <dbReference type="EMBL" id="APS00710.1"/>
    </source>
</evidence>
<comment type="subcellular location">
    <subcellularLocation>
        <location evidence="9">Cytoplasm</location>
    </subcellularLocation>
</comment>
<dbReference type="GO" id="GO:0006000">
    <property type="term" value="P:fructose metabolic process"/>
    <property type="evidence" value="ECO:0007669"/>
    <property type="project" value="TreeGrafter"/>
</dbReference>
<dbReference type="PIRSF" id="PIRSF000904">
    <property type="entry name" value="FBPtase_SBPase"/>
    <property type="match status" value="1"/>
</dbReference>
<dbReference type="Gene3D" id="3.40.190.80">
    <property type="match status" value="1"/>
</dbReference>
<evidence type="ECO:0000256" key="1">
    <source>
        <dbReference type="ARBA" id="ARBA00001273"/>
    </source>
</evidence>
<dbReference type="InterPro" id="IPR000146">
    <property type="entry name" value="FBPase_class-1"/>
</dbReference>
<dbReference type="PANTHER" id="PTHR11556:SF35">
    <property type="entry name" value="SEDOHEPTULOSE-1,7-BISPHOSPHATASE, CHLOROPLASTIC"/>
    <property type="match status" value="1"/>
</dbReference>
<evidence type="ECO:0000256" key="10">
    <source>
        <dbReference type="RuleBase" id="RU000508"/>
    </source>
</evidence>
<dbReference type="Gene3D" id="3.30.540.10">
    <property type="entry name" value="Fructose-1,6-Bisphosphatase, subunit A, domain 1"/>
    <property type="match status" value="1"/>
</dbReference>
<feature type="binding site" evidence="9">
    <location>
        <position position="273"/>
    </location>
    <ligand>
        <name>substrate</name>
    </ligand>
</feature>
<feature type="binding site" evidence="9">
    <location>
        <position position="279"/>
    </location>
    <ligand>
        <name>Mg(2+)</name>
        <dbReference type="ChEBI" id="CHEBI:18420"/>
        <label>2</label>
    </ligand>
</feature>
<dbReference type="GO" id="GO:0042132">
    <property type="term" value="F:fructose 1,6-bisphosphate 1-phosphatase activity"/>
    <property type="evidence" value="ECO:0007669"/>
    <property type="project" value="UniProtKB-UniRule"/>
</dbReference>
<proteinExistence type="inferred from homology"/>
<evidence type="ECO:0000256" key="3">
    <source>
        <dbReference type="ARBA" id="ARBA00010941"/>
    </source>
</evidence>
<dbReference type="GO" id="GO:0005986">
    <property type="term" value="P:sucrose biosynthetic process"/>
    <property type="evidence" value="ECO:0007669"/>
    <property type="project" value="TreeGrafter"/>
</dbReference>
<comment type="catalytic activity">
    <reaction evidence="1 9">
        <text>beta-D-fructose 1,6-bisphosphate + H2O = beta-D-fructose 6-phosphate + phosphate</text>
        <dbReference type="Rhea" id="RHEA:11064"/>
        <dbReference type="ChEBI" id="CHEBI:15377"/>
        <dbReference type="ChEBI" id="CHEBI:32966"/>
        <dbReference type="ChEBI" id="CHEBI:43474"/>
        <dbReference type="ChEBI" id="CHEBI:57634"/>
        <dbReference type="EC" id="3.1.3.11"/>
    </reaction>
</comment>
<feature type="binding site" evidence="9">
    <location>
        <position position="121"/>
    </location>
    <ligand>
        <name>Mg(2+)</name>
        <dbReference type="ChEBI" id="CHEBI:18420"/>
        <label>1</label>
    </ligand>
</feature>
<dbReference type="EMBL" id="CP016908">
    <property type="protein sequence ID" value="APS00710.1"/>
    <property type="molecule type" value="Genomic_DNA"/>
</dbReference>
<keyword evidence="7 9" id="KW-0460">Magnesium</keyword>
<feature type="binding site" evidence="9">
    <location>
        <begin position="124"/>
        <end position="127"/>
    </location>
    <ligand>
        <name>substrate</name>
    </ligand>
</feature>
<dbReference type="HAMAP" id="MF_01855">
    <property type="entry name" value="FBPase_class1"/>
    <property type="match status" value="1"/>
</dbReference>
<evidence type="ECO:0000256" key="2">
    <source>
        <dbReference type="ARBA" id="ARBA00005215"/>
    </source>
</evidence>
<evidence type="ECO:0000256" key="8">
    <source>
        <dbReference type="ARBA" id="ARBA00023277"/>
    </source>
</evidence>
<feature type="domain" description="Fructose-1-6-bisphosphatase class 1 C-terminal" evidence="12">
    <location>
        <begin position="205"/>
        <end position="330"/>
    </location>
</feature>
<comment type="caution">
    <text evidence="9">Lacks conserved residue(s) required for the propagation of feature annotation.</text>
</comment>
<keyword evidence="8 9" id="KW-0119">Carbohydrate metabolism</keyword>
<comment type="similarity">
    <text evidence="3 9 10">Belongs to the FBPase class 1 family.</text>
</comment>
<sequence>MQKYNQSGHSSVLKKTFEQFMCVELDRGRNHYEGLLSLLHGIASAIRGIGSKLRVADLNSMLGTTGNTNVQGESVQKLDVFANEVMMHYLRESKQCCLLISEELDETFIDSSQGEYIVLFDPLDGSSNLDVNVNVGTIFAVFEKSAMTSPSPQEALRSGRKFLMAGYALYGPSTILVLATNRGVNSFVLDPGVGEFFLSRPSIRIPSQGRYYSCNEGNFTQWGEPIQKWNRWVKEEASYVQRYVGSLAADAHRTLCYGGLFLYPADKKHQEGKLRLLYEANPIAYVVEHAGGVATDGVKCILDIVPTSIHQRTPLIFGSTKNVNQLMGWMKEGMR</sequence>
<keyword evidence="14" id="KW-1185">Reference proteome</keyword>
<dbReference type="Proteomes" id="UP000185544">
    <property type="component" value="Chromosome"/>
</dbReference>
<feature type="domain" description="Fructose-1-6-bisphosphatase class I N-terminal" evidence="11">
    <location>
        <begin position="19"/>
        <end position="200"/>
    </location>
</feature>
<dbReference type="PIRSF" id="PIRSF500210">
    <property type="entry name" value="FBPtase"/>
    <property type="match status" value="1"/>
</dbReference>
<evidence type="ECO:0000256" key="5">
    <source>
        <dbReference type="ARBA" id="ARBA00022723"/>
    </source>
</evidence>
<dbReference type="GO" id="GO:0006002">
    <property type="term" value="P:fructose 6-phosphate metabolic process"/>
    <property type="evidence" value="ECO:0007669"/>
    <property type="project" value="TreeGrafter"/>
</dbReference>
<feature type="binding site" evidence="9">
    <location>
        <position position="215"/>
    </location>
    <ligand>
        <name>substrate</name>
    </ligand>
</feature>
<dbReference type="FunFam" id="3.40.190.80:FF:000001">
    <property type="entry name" value="Fructose-1,6-bisphosphatase class 1"/>
    <property type="match status" value="1"/>
</dbReference>
<dbReference type="NCBIfam" id="NF006778">
    <property type="entry name" value="PRK09293.1-1"/>
    <property type="match status" value="1"/>
</dbReference>
<evidence type="ECO:0000259" key="12">
    <source>
        <dbReference type="Pfam" id="PF18913"/>
    </source>
</evidence>
<dbReference type="Pfam" id="PF18913">
    <property type="entry name" value="FBPase_C"/>
    <property type="match status" value="1"/>
</dbReference>
<dbReference type="InterPro" id="IPR044015">
    <property type="entry name" value="FBPase_C_dom"/>
</dbReference>
<evidence type="ECO:0000313" key="14">
    <source>
        <dbReference type="Proteomes" id="UP000185544"/>
    </source>
</evidence>
<dbReference type="PRINTS" id="PR00115">
    <property type="entry name" value="F16BPHPHTASE"/>
</dbReference>
<name>A0A1L6MYZ0_9BACT</name>
<comment type="pathway">
    <text evidence="2">Carbohydrate biosynthesis; Calvin cycle.</text>
</comment>
<dbReference type="GO" id="GO:0000287">
    <property type="term" value="F:magnesium ion binding"/>
    <property type="evidence" value="ECO:0007669"/>
    <property type="project" value="UniProtKB-UniRule"/>
</dbReference>
<accession>A0A1L6MYZ0</accession>
<gene>
    <name evidence="9" type="primary">fbp</name>
    <name evidence="13" type="ORF">BCY86_08485</name>
</gene>
<dbReference type="KEGG" id="pabo:BCY86_08485"/>
<dbReference type="SUPFAM" id="SSF56655">
    <property type="entry name" value="Carbohydrate phosphatase"/>
    <property type="match status" value="1"/>
</dbReference>
<evidence type="ECO:0000256" key="6">
    <source>
        <dbReference type="ARBA" id="ARBA00022801"/>
    </source>
</evidence>
<dbReference type="PANTHER" id="PTHR11556">
    <property type="entry name" value="FRUCTOSE-1,6-BISPHOSPHATASE-RELATED"/>
    <property type="match status" value="1"/>
</dbReference>
<dbReference type="OrthoDB" id="9806756at2"/>
<dbReference type="GO" id="GO:0030388">
    <property type="term" value="P:fructose 1,6-bisphosphate metabolic process"/>
    <property type="evidence" value="ECO:0007669"/>
    <property type="project" value="TreeGrafter"/>
</dbReference>
<dbReference type="InterPro" id="IPR028343">
    <property type="entry name" value="FBPtase"/>
</dbReference>
<feature type="binding site" evidence="9">
    <location>
        <position position="121"/>
    </location>
    <ligand>
        <name>Mg(2+)</name>
        <dbReference type="ChEBI" id="CHEBI:18420"/>
        <label>2</label>
    </ligand>
</feature>
<feature type="binding site" evidence="9">
    <location>
        <position position="124"/>
    </location>
    <ligand>
        <name>Mg(2+)</name>
        <dbReference type="ChEBI" id="CHEBI:18420"/>
        <label>2</label>
    </ligand>
</feature>
<feature type="binding site" evidence="9">
    <location>
        <position position="102"/>
    </location>
    <ligand>
        <name>Mg(2+)</name>
        <dbReference type="ChEBI" id="CHEBI:18420"/>
        <label>1</label>
    </ligand>
</feature>
<evidence type="ECO:0000256" key="7">
    <source>
        <dbReference type="ARBA" id="ARBA00022842"/>
    </source>
</evidence>